<evidence type="ECO:0000259" key="12">
    <source>
        <dbReference type="PROSITE" id="PS50109"/>
    </source>
</evidence>
<comment type="subcellular location">
    <subcellularLocation>
        <location evidence="2">Membrane</location>
    </subcellularLocation>
</comment>
<keyword evidence="14" id="KW-0067">ATP-binding</keyword>
<dbReference type="GO" id="GO:0000160">
    <property type="term" value="P:phosphorelay signal transduction system"/>
    <property type="evidence" value="ECO:0007669"/>
    <property type="project" value="UniProtKB-KW"/>
</dbReference>
<dbReference type="PROSITE" id="PS50109">
    <property type="entry name" value="HIS_KIN"/>
    <property type="match status" value="1"/>
</dbReference>
<evidence type="ECO:0000256" key="1">
    <source>
        <dbReference type="ARBA" id="ARBA00000085"/>
    </source>
</evidence>
<evidence type="ECO:0000256" key="10">
    <source>
        <dbReference type="ARBA" id="ARBA00023136"/>
    </source>
</evidence>
<dbReference type="InterPro" id="IPR036890">
    <property type="entry name" value="HATPase_C_sf"/>
</dbReference>
<dbReference type="PROSITE" id="PS50885">
    <property type="entry name" value="HAMP"/>
    <property type="match status" value="1"/>
</dbReference>
<feature type="domain" description="HAMP" evidence="13">
    <location>
        <begin position="182"/>
        <end position="233"/>
    </location>
</feature>
<keyword evidence="9" id="KW-0902">Two-component regulatory system</keyword>
<dbReference type="InterPro" id="IPR003660">
    <property type="entry name" value="HAMP_dom"/>
</dbReference>
<comment type="catalytic activity">
    <reaction evidence="1">
        <text>ATP + protein L-histidine = ADP + protein N-phospho-L-histidine.</text>
        <dbReference type="EC" id="2.7.13.3"/>
    </reaction>
</comment>
<keyword evidence="6 11" id="KW-0812">Transmembrane</keyword>
<dbReference type="Proteomes" id="UP000317355">
    <property type="component" value="Unassembled WGS sequence"/>
</dbReference>
<keyword evidence="10 11" id="KW-0472">Membrane</keyword>
<keyword evidence="7" id="KW-0418">Kinase</keyword>
<name>A0A558DAK1_9GAMM</name>
<keyword evidence="14" id="KW-0547">Nucleotide-binding</keyword>
<gene>
    <name evidence="14" type="ORF">FHK82_04630</name>
</gene>
<evidence type="ECO:0000256" key="7">
    <source>
        <dbReference type="ARBA" id="ARBA00022777"/>
    </source>
</evidence>
<dbReference type="InterPro" id="IPR050428">
    <property type="entry name" value="TCS_sensor_his_kinase"/>
</dbReference>
<dbReference type="InterPro" id="IPR003594">
    <property type="entry name" value="HATPase_dom"/>
</dbReference>
<feature type="domain" description="Histidine kinase" evidence="12">
    <location>
        <begin position="241"/>
        <end position="442"/>
    </location>
</feature>
<comment type="caution">
    <text evidence="14">The sequence shown here is derived from an EMBL/GenBank/DDBJ whole genome shotgun (WGS) entry which is preliminary data.</text>
</comment>
<evidence type="ECO:0000256" key="5">
    <source>
        <dbReference type="ARBA" id="ARBA00022679"/>
    </source>
</evidence>
<dbReference type="InterPro" id="IPR005467">
    <property type="entry name" value="His_kinase_dom"/>
</dbReference>
<proteinExistence type="predicted"/>
<dbReference type="PRINTS" id="PR00344">
    <property type="entry name" value="BCTRLSENSOR"/>
</dbReference>
<feature type="transmembrane region" description="Helical" evidence="11">
    <location>
        <begin position="160"/>
        <end position="181"/>
    </location>
</feature>
<dbReference type="InterPro" id="IPR004358">
    <property type="entry name" value="Sig_transdc_His_kin-like_C"/>
</dbReference>
<keyword evidence="5" id="KW-0808">Transferase</keyword>
<keyword evidence="8 11" id="KW-1133">Transmembrane helix</keyword>
<evidence type="ECO:0000256" key="8">
    <source>
        <dbReference type="ARBA" id="ARBA00022989"/>
    </source>
</evidence>
<dbReference type="GO" id="GO:0005886">
    <property type="term" value="C:plasma membrane"/>
    <property type="evidence" value="ECO:0007669"/>
    <property type="project" value="TreeGrafter"/>
</dbReference>
<dbReference type="EMBL" id="VMRY01000010">
    <property type="protein sequence ID" value="TVT58006.1"/>
    <property type="molecule type" value="Genomic_DNA"/>
</dbReference>
<dbReference type="PANTHER" id="PTHR45436">
    <property type="entry name" value="SENSOR HISTIDINE KINASE YKOH"/>
    <property type="match status" value="1"/>
</dbReference>
<keyword evidence="4" id="KW-0597">Phosphoprotein</keyword>
<dbReference type="EC" id="2.7.13.3" evidence="3"/>
<dbReference type="PANTHER" id="PTHR45436:SF5">
    <property type="entry name" value="SENSOR HISTIDINE KINASE TRCS"/>
    <property type="match status" value="1"/>
</dbReference>
<evidence type="ECO:0000256" key="9">
    <source>
        <dbReference type="ARBA" id="ARBA00023012"/>
    </source>
</evidence>
<dbReference type="SMART" id="SM00387">
    <property type="entry name" value="HATPase_c"/>
    <property type="match status" value="1"/>
</dbReference>
<accession>A0A558DAK1</accession>
<evidence type="ECO:0000256" key="11">
    <source>
        <dbReference type="SAM" id="Phobius"/>
    </source>
</evidence>
<dbReference type="GO" id="GO:0004673">
    <property type="term" value="F:protein histidine kinase activity"/>
    <property type="evidence" value="ECO:0007669"/>
    <property type="project" value="UniProtKB-EC"/>
</dbReference>
<evidence type="ECO:0000313" key="15">
    <source>
        <dbReference type="Proteomes" id="UP000317355"/>
    </source>
</evidence>
<evidence type="ECO:0000256" key="3">
    <source>
        <dbReference type="ARBA" id="ARBA00012438"/>
    </source>
</evidence>
<evidence type="ECO:0000256" key="6">
    <source>
        <dbReference type="ARBA" id="ARBA00022692"/>
    </source>
</evidence>
<dbReference type="AlphaFoldDB" id="A0A558DAK1"/>
<reference evidence="14 15" key="1">
    <citation type="submission" date="2019-07" db="EMBL/GenBank/DDBJ databases">
        <title>The pathways for chlorine oxyanion respiration interact through the shared metabolite chlorate.</title>
        <authorList>
            <person name="Barnum T.P."/>
            <person name="Cheng Y."/>
            <person name="Hill K.A."/>
            <person name="Lucas L.N."/>
            <person name="Carlson H.K."/>
            <person name="Coates J.D."/>
        </authorList>
    </citation>
    <scope>NUCLEOTIDE SEQUENCE [LARGE SCALE GENOMIC DNA]</scope>
    <source>
        <strain evidence="14">BK-3</strain>
    </source>
</reference>
<evidence type="ECO:0000259" key="13">
    <source>
        <dbReference type="PROSITE" id="PS50885"/>
    </source>
</evidence>
<evidence type="ECO:0000313" key="14">
    <source>
        <dbReference type="EMBL" id="TVT58006.1"/>
    </source>
</evidence>
<evidence type="ECO:0000256" key="4">
    <source>
        <dbReference type="ARBA" id="ARBA00022553"/>
    </source>
</evidence>
<dbReference type="Gene3D" id="3.30.565.10">
    <property type="entry name" value="Histidine kinase-like ATPase, C-terminal domain"/>
    <property type="match status" value="1"/>
</dbReference>
<organism evidence="14 15">
    <name type="scientific">Sedimenticola thiotaurini</name>
    <dbReference type="NCBI Taxonomy" id="1543721"/>
    <lineage>
        <taxon>Bacteria</taxon>
        <taxon>Pseudomonadati</taxon>
        <taxon>Pseudomonadota</taxon>
        <taxon>Gammaproteobacteria</taxon>
        <taxon>Chromatiales</taxon>
        <taxon>Sedimenticolaceae</taxon>
        <taxon>Sedimenticola</taxon>
    </lineage>
</organism>
<dbReference type="Pfam" id="PF02518">
    <property type="entry name" value="HATPase_c"/>
    <property type="match status" value="1"/>
</dbReference>
<evidence type="ECO:0000256" key="2">
    <source>
        <dbReference type="ARBA" id="ARBA00004370"/>
    </source>
</evidence>
<dbReference type="SUPFAM" id="SSF55874">
    <property type="entry name" value="ATPase domain of HSP90 chaperone/DNA topoisomerase II/histidine kinase"/>
    <property type="match status" value="1"/>
</dbReference>
<dbReference type="GO" id="GO:0005524">
    <property type="term" value="F:ATP binding"/>
    <property type="evidence" value="ECO:0007669"/>
    <property type="project" value="UniProtKB-KW"/>
</dbReference>
<sequence>MTSLKRQLQFGLAAGLITLFGLLWWGGVQSIHSLTNHFVASRLAHDAEAVLAAMRLDGNADRPVVRWRRIGAIYEQPLSGHYYQINFSDGTRAGSRSLWDQQLEIPQFSPGSQGQWRMPGPAGQELLVWVAGYNKQGKVFTLAVAEDMTPLNQQLEKFEWLFLVIMLVVTLLLFTIQQWIVRTALQRLDVVRHEMLRLEQGEVQTLSADVPLEISPLVASFNHLLGLFQQRLEHSRKGLGNLSHALKGPLSLLQQQVESDALQSHPELRSSMQLQIDRVTQLMEREMHRARLAGTVISGGRFNTAEEIPALVNVLKQVYQDKSLEIRCQLPKKSVLPMDREDMLELLGNLLDNACKWSRGEVQCQIEQQNGVTIVVEDDGPGVSEEGLAQLADRGVRLDETVDGHGLGLAITTDMVKHYGGDIIFTRSPQYGGLRVTVYLPL</sequence>
<protein>
    <recommendedName>
        <fullName evidence="3">histidine kinase</fullName>
        <ecNumber evidence="3">2.7.13.3</ecNumber>
    </recommendedName>
</protein>